<dbReference type="OrthoDB" id="16820at2759"/>
<dbReference type="PANTHER" id="PTHR46036:SF2">
    <property type="entry name" value="LACTOYLGLUTATHIONE LYASE GLX1"/>
    <property type="match status" value="1"/>
</dbReference>
<feature type="domain" description="VOC" evidence="2">
    <location>
        <begin position="152"/>
        <end position="276"/>
    </location>
</feature>
<protein>
    <recommendedName>
        <fullName evidence="2">VOC domain-containing protein</fullName>
    </recommendedName>
</protein>
<dbReference type="UniPathway" id="UPA00619">
    <property type="reaction ID" value="UER00675"/>
</dbReference>
<evidence type="ECO:0000313" key="4">
    <source>
        <dbReference type="Proteomes" id="UP000796880"/>
    </source>
</evidence>
<evidence type="ECO:0000256" key="1">
    <source>
        <dbReference type="ARBA" id="ARBA00022723"/>
    </source>
</evidence>
<dbReference type="AlphaFoldDB" id="A0A8K0MMQ4"/>
<sequence>MAAESSNTELQEWPQKDKRRFLRAVYHVGDLDRTIKFHTEALGMKVLTKGDVPEEKYSHAVLGFGPQESQFVLKLIHNYGVDSCEVGTDFGHFAIATPDVTKVAEDFRAKGGKILIEPTSFKIEDESFFIAFGKDPDGCSFEIIQRDSTPQPLCQVMLCVEDLERSINFYERALGMKPLRRVTWPERKYAAALMGYGDKEDETTILELTYNYGAKKYIKGNAYSQVAISTEDVNKSGEVVKLVARELGGKILPDQTNNKTISFLDPDGWKTVLVDNEEYLKELQSGK</sequence>
<proteinExistence type="predicted"/>
<evidence type="ECO:0000259" key="2">
    <source>
        <dbReference type="PROSITE" id="PS51819"/>
    </source>
</evidence>
<comment type="caution">
    <text evidence="3">The sequence shown here is derived from an EMBL/GenBank/DDBJ whole genome shotgun (WGS) entry which is preliminary data.</text>
</comment>
<organism evidence="3 4">
    <name type="scientific">Rhamnella rubrinervis</name>
    <dbReference type="NCBI Taxonomy" id="2594499"/>
    <lineage>
        <taxon>Eukaryota</taxon>
        <taxon>Viridiplantae</taxon>
        <taxon>Streptophyta</taxon>
        <taxon>Embryophyta</taxon>
        <taxon>Tracheophyta</taxon>
        <taxon>Spermatophyta</taxon>
        <taxon>Magnoliopsida</taxon>
        <taxon>eudicotyledons</taxon>
        <taxon>Gunneridae</taxon>
        <taxon>Pentapetalae</taxon>
        <taxon>rosids</taxon>
        <taxon>fabids</taxon>
        <taxon>Rosales</taxon>
        <taxon>Rhamnaceae</taxon>
        <taxon>rhamnoid group</taxon>
        <taxon>Rhamneae</taxon>
        <taxon>Rhamnella</taxon>
    </lineage>
</organism>
<feature type="domain" description="VOC" evidence="2">
    <location>
        <begin position="20"/>
        <end position="146"/>
    </location>
</feature>
<dbReference type="InterPro" id="IPR037523">
    <property type="entry name" value="VOC_core"/>
</dbReference>
<dbReference type="PANTHER" id="PTHR46036">
    <property type="entry name" value="LACTOYLGLUTATHIONE LYASE"/>
    <property type="match status" value="1"/>
</dbReference>
<dbReference type="InterPro" id="IPR018146">
    <property type="entry name" value="Glyoxalase_1_CS"/>
</dbReference>
<dbReference type="PROSITE" id="PS00934">
    <property type="entry name" value="GLYOXALASE_I_1"/>
    <property type="match status" value="1"/>
</dbReference>
<dbReference type="InterPro" id="IPR004360">
    <property type="entry name" value="Glyas_Fos-R_dOase_dom"/>
</dbReference>
<evidence type="ECO:0000313" key="3">
    <source>
        <dbReference type="EMBL" id="KAF3451732.1"/>
    </source>
</evidence>
<gene>
    <name evidence="3" type="ORF">FNV43_RR07828</name>
</gene>
<dbReference type="Proteomes" id="UP000796880">
    <property type="component" value="Unassembled WGS sequence"/>
</dbReference>
<dbReference type="InterPro" id="IPR029068">
    <property type="entry name" value="Glyas_Bleomycin-R_OHBP_Dase"/>
</dbReference>
<reference evidence="3" key="1">
    <citation type="submission" date="2020-03" db="EMBL/GenBank/DDBJ databases">
        <title>A high-quality chromosome-level genome assembly of a woody plant with both climbing and erect habits, Rhamnella rubrinervis.</title>
        <authorList>
            <person name="Lu Z."/>
            <person name="Yang Y."/>
            <person name="Zhu X."/>
            <person name="Sun Y."/>
        </authorList>
    </citation>
    <scope>NUCLEOTIDE SEQUENCE</scope>
    <source>
        <strain evidence="3">BYM</strain>
        <tissue evidence="3">Leaf</tissue>
    </source>
</reference>
<name>A0A8K0MMQ4_9ROSA</name>
<dbReference type="GO" id="GO:0046872">
    <property type="term" value="F:metal ion binding"/>
    <property type="evidence" value="ECO:0007669"/>
    <property type="project" value="UniProtKB-KW"/>
</dbReference>
<dbReference type="GO" id="GO:0004462">
    <property type="term" value="F:lactoylglutathione lyase activity"/>
    <property type="evidence" value="ECO:0007669"/>
    <property type="project" value="InterPro"/>
</dbReference>
<dbReference type="SUPFAM" id="SSF54593">
    <property type="entry name" value="Glyoxalase/Bleomycin resistance protein/Dihydroxybiphenyl dioxygenase"/>
    <property type="match status" value="2"/>
</dbReference>
<dbReference type="EMBL" id="VOIH02000003">
    <property type="protein sequence ID" value="KAF3451732.1"/>
    <property type="molecule type" value="Genomic_DNA"/>
</dbReference>
<keyword evidence="1" id="KW-0479">Metal-binding</keyword>
<dbReference type="PROSITE" id="PS51819">
    <property type="entry name" value="VOC"/>
    <property type="match status" value="2"/>
</dbReference>
<dbReference type="GO" id="GO:0019243">
    <property type="term" value="P:methylglyoxal catabolic process to D-lactate via S-lactoyl-glutathione"/>
    <property type="evidence" value="ECO:0007669"/>
    <property type="project" value="TreeGrafter"/>
</dbReference>
<keyword evidence="4" id="KW-1185">Reference proteome</keyword>
<dbReference type="Pfam" id="PF00903">
    <property type="entry name" value="Glyoxalase"/>
    <property type="match status" value="2"/>
</dbReference>
<accession>A0A8K0MMQ4</accession>
<dbReference type="GO" id="GO:0005737">
    <property type="term" value="C:cytoplasm"/>
    <property type="evidence" value="ECO:0007669"/>
    <property type="project" value="TreeGrafter"/>
</dbReference>
<dbReference type="Gene3D" id="3.10.180.10">
    <property type="entry name" value="2,3-Dihydroxybiphenyl 1,2-Dioxygenase, domain 1"/>
    <property type="match status" value="2"/>
</dbReference>